<gene>
    <name evidence="4" type="ORF">ERS852411_02355</name>
</gene>
<proteinExistence type="predicted"/>
<dbReference type="GO" id="GO:0016746">
    <property type="term" value="F:acyltransferase activity"/>
    <property type="evidence" value="ECO:0007669"/>
    <property type="project" value="UniProtKB-KW"/>
</dbReference>
<dbReference type="InterPro" id="IPR016181">
    <property type="entry name" value="Acyl_CoA_acyltransferase"/>
</dbReference>
<organism evidence="4 5">
    <name type="scientific">Flavonifractor plautii</name>
    <name type="common">Fusobacterium plautii</name>
    <dbReference type="NCBI Taxonomy" id="292800"/>
    <lineage>
        <taxon>Bacteria</taxon>
        <taxon>Bacillati</taxon>
        <taxon>Bacillota</taxon>
        <taxon>Clostridia</taxon>
        <taxon>Eubacteriales</taxon>
        <taxon>Oscillospiraceae</taxon>
        <taxon>Flavonifractor</taxon>
    </lineage>
</organism>
<protein>
    <submittedName>
        <fullName evidence="4">Uncharacterized protein</fullName>
    </submittedName>
</protein>
<dbReference type="PANTHER" id="PTHR36449:SF1">
    <property type="entry name" value="ACETYLTRANSFERASE"/>
    <property type="match status" value="1"/>
</dbReference>
<sequence>MFVVDRLLIKRVQAEPDLEGFNCGNGSINKKIRDGYYLSLLKQAYAYEICIEDAVIGHYRVSIATFDYEDEDYNVDSVENKYSAVKVDYLAIDLKYQNRGNGTAVLEYITKWANKYSTSIPIRFLALDALREKVSWYQNRGFKVYEDAELNRNTETVAMYMDFCDAETLKAYCDSLLD</sequence>
<dbReference type="PANTHER" id="PTHR36449">
    <property type="entry name" value="ACETYLTRANSFERASE-RELATED"/>
    <property type="match status" value="1"/>
</dbReference>
<dbReference type="SUPFAM" id="SSF55729">
    <property type="entry name" value="Acyl-CoA N-acyltransferases (Nat)"/>
    <property type="match status" value="1"/>
</dbReference>
<dbReference type="Gene3D" id="3.40.630.30">
    <property type="match status" value="1"/>
</dbReference>
<dbReference type="EMBL" id="CYZT01000201">
    <property type="protein sequence ID" value="CUO90294.1"/>
    <property type="molecule type" value="Genomic_DNA"/>
</dbReference>
<name>A0A174ISH4_FLAPL</name>
<keyword evidence="2" id="KW-0808">Transferase</keyword>
<evidence type="ECO:0000256" key="3">
    <source>
        <dbReference type="ARBA" id="ARBA00023315"/>
    </source>
</evidence>
<dbReference type="Proteomes" id="UP000095746">
    <property type="component" value="Unassembled WGS sequence"/>
</dbReference>
<evidence type="ECO:0000256" key="2">
    <source>
        <dbReference type="ARBA" id="ARBA00022679"/>
    </source>
</evidence>
<reference evidence="4 5" key="1">
    <citation type="submission" date="2015-09" db="EMBL/GenBank/DDBJ databases">
        <authorList>
            <consortium name="Pathogen Informatics"/>
        </authorList>
    </citation>
    <scope>NUCLEOTIDE SEQUENCE [LARGE SCALE GENOMIC DNA]</scope>
    <source>
        <strain evidence="4 5">2789STDY5608854</strain>
    </source>
</reference>
<dbReference type="AlphaFoldDB" id="A0A174ISH4"/>
<keyword evidence="1" id="KW-1277">Toxin-antitoxin system</keyword>
<evidence type="ECO:0000313" key="4">
    <source>
        <dbReference type="EMBL" id="CUO90294.1"/>
    </source>
</evidence>
<evidence type="ECO:0000313" key="5">
    <source>
        <dbReference type="Proteomes" id="UP000095746"/>
    </source>
</evidence>
<dbReference type="RefSeq" id="WP_202215667.1">
    <property type="nucleotide sequence ID" value="NZ_CANCWG010000002.1"/>
</dbReference>
<accession>A0A174ISH4</accession>
<keyword evidence="3" id="KW-0012">Acyltransferase</keyword>
<evidence type="ECO:0000256" key="1">
    <source>
        <dbReference type="ARBA" id="ARBA00022649"/>
    </source>
</evidence>